<protein>
    <submittedName>
        <fullName evidence="2">Uncharacterized protein</fullName>
    </submittedName>
</protein>
<evidence type="ECO:0000256" key="1">
    <source>
        <dbReference type="SAM" id="Phobius"/>
    </source>
</evidence>
<dbReference type="Proteomes" id="UP000663868">
    <property type="component" value="Unassembled WGS sequence"/>
</dbReference>
<proteinExistence type="predicted"/>
<reference evidence="2" key="1">
    <citation type="submission" date="2021-02" db="EMBL/GenBank/DDBJ databases">
        <authorList>
            <person name="Nowell W R."/>
        </authorList>
    </citation>
    <scope>NUCLEOTIDE SEQUENCE</scope>
</reference>
<sequence length="403" mass="46312">MINPIASANQSATSTRMKKTFIILCILLCIISYILYSRQTVNWTFLPTIISSSLSVSQISNNSLSNKIITKTAKPNRIKKPLLPPSQNRRFAIFGCSIHASIHAYTFYTPITALSWNRVGYEAIVVFVGDFKKPNVLTKRLNLSRNYLKSVGAHIVDFQCNESYSIKLSQVVRVFAGFLPDDIVEDEDNILTGDSDLMPLRVSEYTPTSGTDGFVFNAHCCGTFQRRGKSYKMYPMGHIFLQKKAWRAMVMESQQRAELLAKADNRTQELLSADAPLSFETITLYGRLEFKDVYDQRMDKGDAAWYMDQILCSMLIHDYKQKHQNFSLSERGRGERLDRAYGMGFWDRPSFNQFGDAHLKHDEILEEVNWKIFNKLLKSLFNDTMVTLFNDYYKQYMVVGKLP</sequence>
<feature type="transmembrane region" description="Helical" evidence="1">
    <location>
        <begin position="20"/>
        <end position="36"/>
    </location>
</feature>
<evidence type="ECO:0000313" key="4">
    <source>
        <dbReference type="Proteomes" id="UP000663860"/>
    </source>
</evidence>
<dbReference type="Proteomes" id="UP000663860">
    <property type="component" value="Unassembled WGS sequence"/>
</dbReference>
<keyword evidence="1" id="KW-0472">Membrane</keyword>
<dbReference type="EMBL" id="CAJNOE010000131">
    <property type="protein sequence ID" value="CAF0956646.1"/>
    <property type="molecule type" value="Genomic_DNA"/>
</dbReference>
<evidence type="ECO:0000313" key="2">
    <source>
        <dbReference type="EMBL" id="CAF0956646.1"/>
    </source>
</evidence>
<accession>A0A814DJG5</accession>
<keyword evidence="1" id="KW-0812">Transmembrane</keyword>
<keyword evidence="1" id="KW-1133">Transmembrane helix</keyword>
<gene>
    <name evidence="2" type="ORF">IZO911_LOCUS15310</name>
    <name evidence="3" type="ORF">KXQ929_LOCUS21078</name>
</gene>
<name>A0A814DJG5_9BILA</name>
<evidence type="ECO:0000313" key="3">
    <source>
        <dbReference type="EMBL" id="CAF3868693.1"/>
    </source>
</evidence>
<comment type="caution">
    <text evidence="2">The sequence shown here is derived from an EMBL/GenBank/DDBJ whole genome shotgun (WGS) entry which is preliminary data.</text>
</comment>
<dbReference type="EMBL" id="CAJOBB010001521">
    <property type="protein sequence ID" value="CAF3868693.1"/>
    <property type="molecule type" value="Genomic_DNA"/>
</dbReference>
<organism evidence="2 4">
    <name type="scientific">Adineta steineri</name>
    <dbReference type="NCBI Taxonomy" id="433720"/>
    <lineage>
        <taxon>Eukaryota</taxon>
        <taxon>Metazoa</taxon>
        <taxon>Spiralia</taxon>
        <taxon>Gnathifera</taxon>
        <taxon>Rotifera</taxon>
        <taxon>Eurotatoria</taxon>
        <taxon>Bdelloidea</taxon>
        <taxon>Adinetida</taxon>
        <taxon>Adinetidae</taxon>
        <taxon>Adineta</taxon>
    </lineage>
</organism>
<dbReference type="AlphaFoldDB" id="A0A814DJG5"/>